<dbReference type="STRING" id="151549.A0A4C1XT33"/>
<dbReference type="OrthoDB" id="1405595at2759"/>
<evidence type="ECO:0000256" key="5">
    <source>
        <dbReference type="PROSITE-ProRule" id="PRU00042"/>
    </source>
</evidence>
<evidence type="ECO:0000256" key="3">
    <source>
        <dbReference type="ARBA" id="ARBA00022771"/>
    </source>
</evidence>
<evidence type="ECO:0000259" key="6">
    <source>
        <dbReference type="PROSITE" id="PS50157"/>
    </source>
</evidence>
<evidence type="ECO:0000256" key="2">
    <source>
        <dbReference type="ARBA" id="ARBA00022737"/>
    </source>
</evidence>
<comment type="caution">
    <text evidence="7">The sequence shown here is derived from an EMBL/GenBank/DDBJ whole genome shotgun (WGS) entry which is preliminary data.</text>
</comment>
<dbReference type="PROSITE" id="PS50157">
    <property type="entry name" value="ZINC_FINGER_C2H2_2"/>
    <property type="match status" value="6"/>
</dbReference>
<dbReference type="PANTHER" id="PTHR14196">
    <property type="entry name" value="ODD-SKIPPED - RELATED"/>
    <property type="match status" value="1"/>
</dbReference>
<feature type="domain" description="C2H2-type" evidence="6">
    <location>
        <begin position="209"/>
        <end position="236"/>
    </location>
</feature>
<dbReference type="InterPro" id="IPR013087">
    <property type="entry name" value="Znf_C2H2_type"/>
</dbReference>
<keyword evidence="3 5" id="KW-0863">Zinc-finger</keyword>
<dbReference type="SUPFAM" id="SSF57667">
    <property type="entry name" value="beta-beta-alpha zinc fingers"/>
    <property type="match status" value="3"/>
</dbReference>
<keyword evidence="8" id="KW-1185">Reference proteome</keyword>
<evidence type="ECO:0000313" key="8">
    <source>
        <dbReference type="Proteomes" id="UP000299102"/>
    </source>
</evidence>
<dbReference type="Gene3D" id="3.30.160.60">
    <property type="entry name" value="Classic Zinc Finger"/>
    <property type="match status" value="4"/>
</dbReference>
<dbReference type="SMART" id="SM00355">
    <property type="entry name" value="ZnF_C2H2"/>
    <property type="match status" value="6"/>
</dbReference>
<dbReference type="GO" id="GO:0005634">
    <property type="term" value="C:nucleus"/>
    <property type="evidence" value="ECO:0007669"/>
    <property type="project" value="TreeGrafter"/>
</dbReference>
<proteinExistence type="predicted"/>
<evidence type="ECO:0000313" key="7">
    <source>
        <dbReference type="EMBL" id="GBP65349.1"/>
    </source>
</evidence>
<feature type="domain" description="C2H2-type" evidence="6">
    <location>
        <begin position="293"/>
        <end position="320"/>
    </location>
</feature>
<feature type="domain" description="C2H2-type" evidence="6">
    <location>
        <begin position="237"/>
        <end position="264"/>
    </location>
</feature>
<feature type="domain" description="C2H2-type" evidence="6">
    <location>
        <begin position="321"/>
        <end position="345"/>
    </location>
</feature>
<dbReference type="PANTHER" id="PTHR14196:SF12">
    <property type="entry name" value="ZINC FINGER PROTEIN 208-LIKE"/>
    <property type="match status" value="1"/>
</dbReference>
<dbReference type="InterPro" id="IPR050717">
    <property type="entry name" value="C2H2-ZF_Transcription_Reg"/>
</dbReference>
<evidence type="ECO:0000256" key="4">
    <source>
        <dbReference type="ARBA" id="ARBA00022833"/>
    </source>
</evidence>
<gene>
    <name evidence="7" type="primary">Zkscan1</name>
    <name evidence="7" type="ORF">EVAR_52123_1</name>
</gene>
<dbReference type="Pfam" id="PF12874">
    <property type="entry name" value="zf-met"/>
    <property type="match status" value="1"/>
</dbReference>
<sequence length="351" mass="40311">MEVADRRRSMTQGLPKRYSLSKRLKYSSGVACDRDASGGSLKFFTSIQELAERVVEREIYVKAKREDRRPFPGYARTTSPDTYRADDSCIDAFIKQELTIGKTVIHRLPARMPPHIAKVPTTERPLVKQEVNETEQLKDCHQSTMTGDKVHTACMPHDMGEDYISKHCNAKKSAPSALKVYSCDLCNLKFIREHDLCKHKCMHTNDKSYVCNMCSAKFPLVYNLKIHKRMHNEEKPLYCDMCDAKFMTKNNLRMHMNGHRNNRAYSCSVCDDTSESAGMLHTHTLLHTDQKPYNCDLCDANFTLSDSLKVHKRIHSLDKPFGCSMCEAMFRKGSYLKQHIKRKHTDGTLVC</sequence>
<keyword evidence="1" id="KW-0479">Metal-binding</keyword>
<dbReference type="Pfam" id="PF00096">
    <property type="entry name" value="zf-C2H2"/>
    <property type="match status" value="2"/>
</dbReference>
<dbReference type="GO" id="GO:0000981">
    <property type="term" value="F:DNA-binding transcription factor activity, RNA polymerase II-specific"/>
    <property type="evidence" value="ECO:0007669"/>
    <property type="project" value="TreeGrafter"/>
</dbReference>
<dbReference type="Proteomes" id="UP000299102">
    <property type="component" value="Unassembled WGS sequence"/>
</dbReference>
<feature type="domain" description="C2H2-type" evidence="6">
    <location>
        <begin position="181"/>
        <end position="208"/>
    </location>
</feature>
<feature type="domain" description="C2H2-type" evidence="6">
    <location>
        <begin position="265"/>
        <end position="292"/>
    </location>
</feature>
<reference evidence="7 8" key="1">
    <citation type="journal article" date="2019" name="Commun. Biol.">
        <title>The bagworm genome reveals a unique fibroin gene that provides high tensile strength.</title>
        <authorList>
            <person name="Kono N."/>
            <person name="Nakamura H."/>
            <person name="Ohtoshi R."/>
            <person name="Tomita M."/>
            <person name="Numata K."/>
            <person name="Arakawa K."/>
        </authorList>
    </citation>
    <scope>NUCLEOTIDE SEQUENCE [LARGE SCALE GENOMIC DNA]</scope>
</reference>
<protein>
    <submittedName>
        <fullName evidence="7">Zinc finger protein with KRAB and SCAN domains 1</fullName>
    </submittedName>
</protein>
<dbReference type="EMBL" id="BGZK01000926">
    <property type="protein sequence ID" value="GBP65349.1"/>
    <property type="molecule type" value="Genomic_DNA"/>
</dbReference>
<dbReference type="GO" id="GO:0000977">
    <property type="term" value="F:RNA polymerase II transcription regulatory region sequence-specific DNA binding"/>
    <property type="evidence" value="ECO:0007669"/>
    <property type="project" value="TreeGrafter"/>
</dbReference>
<accession>A0A4C1XT33</accession>
<keyword evidence="4" id="KW-0862">Zinc</keyword>
<dbReference type="InterPro" id="IPR036236">
    <property type="entry name" value="Znf_C2H2_sf"/>
</dbReference>
<organism evidence="7 8">
    <name type="scientific">Eumeta variegata</name>
    <name type="common">Bagworm moth</name>
    <name type="synonym">Eumeta japonica</name>
    <dbReference type="NCBI Taxonomy" id="151549"/>
    <lineage>
        <taxon>Eukaryota</taxon>
        <taxon>Metazoa</taxon>
        <taxon>Ecdysozoa</taxon>
        <taxon>Arthropoda</taxon>
        <taxon>Hexapoda</taxon>
        <taxon>Insecta</taxon>
        <taxon>Pterygota</taxon>
        <taxon>Neoptera</taxon>
        <taxon>Endopterygota</taxon>
        <taxon>Lepidoptera</taxon>
        <taxon>Glossata</taxon>
        <taxon>Ditrysia</taxon>
        <taxon>Tineoidea</taxon>
        <taxon>Psychidae</taxon>
        <taxon>Oiketicinae</taxon>
        <taxon>Eumeta</taxon>
    </lineage>
</organism>
<name>A0A4C1XT33_EUMVA</name>
<evidence type="ECO:0000256" key="1">
    <source>
        <dbReference type="ARBA" id="ARBA00022723"/>
    </source>
</evidence>
<dbReference type="PROSITE" id="PS00028">
    <property type="entry name" value="ZINC_FINGER_C2H2_1"/>
    <property type="match status" value="5"/>
</dbReference>
<dbReference type="AlphaFoldDB" id="A0A4C1XT33"/>
<dbReference type="GO" id="GO:0008270">
    <property type="term" value="F:zinc ion binding"/>
    <property type="evidence" value="ECO:0007669"/>
    <property type="project" value="UniProtKB-KW"/>
</dbReference>
<keyword evidence="2" id="KW-0677">Repeat</keyword>
<dbReference type="FunFam" id="3.30.160.60:FF:000534">
    <property type="entry name" value="zinc finger protein 674"/>
    <property type="match status" value="1"/>
</dbReference>